<dbReference type="PRINTS" id="PR00111">
    <property type="entry name" value="ABHYDROLASE"/>
</dbReference>
<evidence type="ECO:0000259" key="2">
    <source>
        <dbReference type="Pfam" id="PF00561"/>
    </source>
</evidence>
<feature type="domain" description="AB hydrolase-1" evidence="2">
    <location>
        <begin position="20"/>
        <end position="269"/>
    </location>
</feature>
<dbReference type="InterPro" id="IPR050266">
    <property type="entry name" value="AB_hydrolase_sf"/>
</dbReference>
<evidence type="ECO:0000313" key="3">
    <source>
        <dbReference type="EMBL" id="OUD00077.1"/>
    </source>
</evidence>
<dbReference type="Gene3D" id="3.40.50.1820">
    <property type="entry name" value="alpha/beta hydrolase"/>
    <property type="match status" value="1"/>
</dbReference>
<dbReference type="Proteomes" id="UP000194761">
    <property type="component" value="Unassembled WGS sequence"/>
</dbReference>
<evidence type="ECO:0000313" key="4">
    <source>
        <dbReference type="Proteomes" id="UP000194761"/>
    </source>
</evidence>
<dbReference type="RefSeq" id="WP_086566381.1">
    <property type="nucleotide sequence ID" value="NZ_NGFP01000001.1"/>
</dbReference>
<dbReference type="PANTHER" id="PTHR43798">
    <property type="entry name" value="MONOACYLGLYCEROL LIPASE"/>
    <property type="match status" value="1"/>
</dbReference>
<name>A0A243RY22_9ACTN</name>
<sequence>MAMIRLGDTEFGCDEAGSGPVVVLVHAGCADRRMWDHQFRTLSERYRVIRYDWRGYGESGDATGEFAHHEDLLALLDAFEVDRAVLVGSSDGGKISLDAALTAPERVTALTLVAPGLSGYEWPPSMPARYRERVHSVIGVDRLRSYRTGEVETVDVAELEAYSEAETEFLVAGPGRTRDDLAPQVWELALKMDRLLNERSWTGPHGSDRGLRPPARGRLAEVEVPTLVVTGTADVPEILEVSDLLVREIGKARRVEFPDTGHLPPLERPEEFTAVLTGFLASL</sequence>
<dbReference type="PRINTS" id="PR00412">
    <property type="entry name" value="EPOXHYDRLASE"/>
</dbReference>
<proteinExistence type="predicted"/>
<dbReference type="InterPro" id="IPR000639">
    <property type="entry name" value="Epox_hydrolase-like"/>
</dbReference>
<dbReference type="SUPFAM" id="SSF53474">
    <property type="entry name" value="alpha/beta-Hydrolases"/>
    <property type="match status" value="1"/>
</dbReference>
<dbReference type="PANTHER" id="PTHR43798:SF31">
    <property type="entry name" value="AB HYDROLASE SUPERFAMILY PROTEIN YCLE"/>
    <property type="match status" value="1"/>
</dbReference>
<reference evidence="3 4" key="1">
    <citation type="submission" date="2017-05" db="EMBL/GenBank/DDBJ databases">
        <title>Biotechnological potential of actinobacteria isolated from South African environments.</title>
        <authorList>
            <person name="Le Roes-Hill M."/>
            <person name="Prins A."/>
            <person name="Durrell K.A."/>
        </authorList>
    </citation>
    <scope>NUCLEOTIDE SEQUENCE [LARGE SCALE GENOMIC DNA]</scope>
    <source>
        <strain evidence="3">M26</strain>
    </source>
</reference>
<dbReference type="InterPro" id="IPR029058">
    <property type="entry name" value="AB_hydrolase_fold"/>
</dbReference>
<accession>A0A243RY22</accession>
<dbReference type="InterPro" id="IPR000073">
    <property type="entry name" value="AB_hydrolase_1"/>
</dbReference>
<dbReference type="GO" id="GO:0016787">
    <property type="term" value="F:hydrolase activity"/>
    <property type="evidence" value="ECO:0007669"/>
    <property type="project" value="UniProtKB-KW"/>
</dbReference>
<evidence type="ECO:0000256" key="1">
    <source>
        <dbReference type="ARBA" id="ARBA00022801"/>
    </source>
</evidence>
<keyword evidence="4" id="KW-1185">Reference proteome</keyword>
<comment type="caution">
    <text evidence="3">The sequence shown here is derived from an EMBL/GenBank/DDBJ whole genome shotgun (WGS) entry which is preliminary data.</text>
</comment>
<dbReference type="AlphaFoldDB" id="A0A243RY22"/>
<dbReference type="EMBL" id="NGFP01000001">
    <property type="protein sequence ID" value="OUD00077.1"/>
    <property type="molecule type" value="Genomic_DNA"/>
</dbReference>
<dbReference type="Pfam" id="PF00561">
    <property type="entry name" value="Abhydrolase_1"/>
    <property type="match status" value="1"/>
</dbReference>
<organism evidence="3 4">
    <name type="scientific">Streptosporangium minutum</name>
    <dbReference type="NCBI Taxonomy" id="569862"/>
    <lineage>
        <taxon>Bacteria</taxon>
        <taxon>Bacillati</taxon>
        <taxon>Actinomycetota</taxon>
        <taxon>Actinomycetes</taxon>
        <taxon>Streptosporangiales</taxon>
        <taxon>Streptosporangiaceae</taxon>
        <taxon>Streptosporangium</taxon>
    </lineage>
</organism>
<gene>
    <name evidence="3" type="ORF">CA984_00065</name>
</gene>
<keyword evidence="1 3" id="KW-0378">Hydrolase</keyword>
<dbReference type="GO" id="GO:0016020">
    <property type="term" value="C:membrane"/>
    <property type="evidence" value="ECO:0007669"/>
    <property type="project" value="TreeGrafter"/>
</dbReference>
<protein>
    <submittedName>
        <fullName evidence="3">Alpha/beta hydrolase</fullName>
    </submittedName>
</protein>